<dbReference type="EMBL" id="AJGH01000085">
    <property type="protein sequence ID" value="EIC95351.1"/>
    <property type="molecule type" value="Genomic_DNA"/>
</dbReference>
<evidence type="ECO:0000256" key="4">
    <source>
        <dbReference type="ARBA" id="ARBA00022825"/>
    </source>
</evidence>
<evidence type="ECO:0000256" key="1">
    <source>
        <dbReference type="ARBA" id="ARBA00009179"/>
    </source>
</evidence>
<dbReference type="OrthoDB" id="9812068at2"/>
<dbReference type="CDD" id="cd07560">
    <property type="entry name" value="Peptidase_S41_CPP"/>
    <property type="match status" value="1"/>
</dbReference>
<dbReference type="EC" id="3.4.21.-" evidence="8"/>
<dbReference type="PANTHER" id="PTHR32060">
    <property type="entry name" value="TAIL-SPECIFIC PROTEASE"/>
    <property type="match status" value="1"/>
</dbReference>
<keyword evidence="3 5" id="KW-0378">Hydrolase</keyword>
<evidence type="ECO:0000256" key="3">
    <source>
        <dbReference type="ARBA" id="ARBA00022801"/>
    </source>
</evidence>
<dbReference type="GO" id="GO:0008236">
    <property type="term" value="F:serine-type peptidase activity"/>
    <property type="evidence" value="ECO:0007669"/>
    <property type="project" value="UniProtKB-KW"/>
</dbReference>
<evidence type="ECO:0000313" key="9">
    <source>
        <dbReference type="Proteomes" id="UP000005039"/>
    </source>
</evidence>
<dbReference type="InterPro" id="IPR036034">
    <property type="entry name" value="PDZ_sf"/>
</dbReference>
<dbReference type="GO" id="GO:0030288">
    <property type="term" value="C:outer membrane-bounded periplasmic space"/>
    <property type="evidence" value="ECO:0007669"/>
    <property type="project" value="TreeGrafter"/>
</dbReference>
<dbReference type="PANTHER" id="PTHR32060:SF30">
    <property type="entry name" value="CARBOXY-TERMINAL PROCESSING PROTEASE CTPA"/>
    <property type="match status" value="1"/>
</dbReference>
<dbReference type="SUPFAM" id="SSF52096">
    <property type="entry name" value="ClpP/crotonase"/>
    <property type="match status" value="1"/>
</dbReference>
<dbReference type="PROSITE" id="PS50106">
    <property type="entry name" value="PDZ"/>
    <property type="match status" value="1"/>
</dbReference>
<evidence type="ECO:0000313" key="8">
    <source>
        <dbReference type="EMBL" id="EIC95351.1"/>
    </source>
</evidence>
<dbReference type="Gene3D" id="3.90.226.10">
    <property type="entry name" value="2-enoyl-CoA Hydratase, Chain A, domain 1"/>
    <property type="match status" value="1"/>
</dbReference>
<dbReference type="Gene3D" id="3.30.750.44">
    <property type="match status" value="1"/>
</dbReference>
<keyword evidence="2 5" id="KW-0645">Protease</keyword>
<dbReference type="InterPro" id="IPR004447">
    <property type="entry name" value="Peptidase_S41A"/>
</dbReference>
<accession>I0R6P3</accession>
<keyword evidence="4 5" id="KW-0720">Serine protease</keyword>
<dbReference type="InterPro" id="IPR001478">
    <property type="entry name" value="PDZ"/>
</dbReference>
<dbReference type="Gene3D" id="2.30.42.10">
    <property type="match status" value="1"/>
</dbReference>
<dbReference type="SMART" id="SM00245">
    <property type="entry name" value="TSPc"/>
    <property type="match status" value="1"/>
</dbReference>
<dbReference type="InterPro" id="IPR005151">
    <property type="entry name" value="Tail-specific_protease"/>
</dbReference>
<dbReference type="GO" id="GO:0007165">
    <property type="term" value="P:signal transduction"/>
    <property type="evidence" value="ECO:0007669"/>
    <property type="project" value="TreeGrafter"/>
</dbReference>
<dbReference type="Pfam" id="PF13180">
    <property type="entry name" value="PDZ_2"/>
    <property type="match status" value="1"/>
</dbReference>
<dbReference type="SMART" id="SM00228">
    <property type="entry name" value="PDZ"/>
    <property type="match status" value="1"/>
</dbReference>
<dbReference type="Proteomes" id="UP000005039">
    <property type="component" value="Unassembled WGS sequence"/>
</dbReference>
<dbReference type="eggNOG" id="COG0793">
    <property type="taxonomic scope" value="Bacteria"/>
</dbReference>
<evidence type="ECO:0000256" key="6">
    <source>
        <dbReference type="SAM" id="Phobius"/>
    </source>
</evidence>
<keyword evidence="6" id="KW-1133">Transmembrane helix</keyword>
<comment type="similarity">
    <text evidence="1 5">Belongs to the peptidase S41A family.</text>
</comment>
<feature type="transmembrane region" description="Helical" evidence="6">
    <location>
        <begin position="43"/>
        <end position="66"/>
    </location>
</feature>
<dbReference type="AlphaFoldDB" id="I0R6P3"/>
<dbReference type="CDD" id="cd06782">
    <property type="entry name" value="cpPDZ_CPP-like"/>
    <property type="match status" value="1"/>
</dbReference>
<gene>
    <name evidence="8" type="ORF">HMPREF9970_2357</name>
</gene>
<keyword evidence="9" id="KW-1185">Reference proteome</keyword>
<protein>
    <submittedName>
        <fullName evidence="8">Peptidase, S41 family</fullName>
        <ecNumber evidence="8">3.4.21.-</ecNumber>
    </submittedName>
</protein>
<dbReference type="Pfam" id="PF03572">
    <property type="entry name" value="Peptidase_S41"/>
    <property type="match status" value="1"/>
</dbReference>
<dbReference type="PATRIC" id="fig|1095750.3.peg.1839"/>
<dbReference type="GO" id="GO:0004175">
    <property type="term" value="F:endopeptidase activity"/>
    <property type="evidence" value="ECO:0007669"/>
    <property type="project" value="TreeGrafter"/>
</dbReference>
<dbReference type="GO" id="GO:0006508">
    <property type="term" value="P:proteolysis"/>
    <property type="evidence" value="ECO:0007669"/>
    <property type="project" value="UniProtKB-KW"/>
</dbReference>
<dbReference type="SUPFAM" id="SSF50156">
    <property type="entry name" value="PDZ domain-like"/>
    <property type="match status" value="1"/>
</dbReference>
<keyword evidence="6" id="KW-0812">Transmembrane</keyword>
<feature type="domain" description="PDZ" evidence="7">
    <location>
        <begin position="137"/>
        <end position="196"/>
    </location>
</feature>
<evidence type="ECO:0000259" key="7">
    <source>
        <dbReference type="PROSITE" id="PS50106"/>
    </source>
</evidence>
<keyword evidence="6" id="KW-0472">Membrane</keyword>
<evidence type="ECO:0000256" key="5">
    <source>
        <dbReference type="RuleBase" id="RU004404"/>
    </source>
</evidence>
<dbReference type="NCBIfam" id="TIGR00225">
    <property type="entry name" value="prc"/>
    <property type="match status" value="1"/>
</dbReference>
<name>I0R6P3_9FIRM</name>
<proteinExistence type="inferred from homology"/>
<reference evidence="8 9" key="1">
    <citation type="submission" date="2012-03" db="EMBL/GenBank/DDBJ databases">
        <authorList>
            <person name="Durkin A.S."/>
            <person name="McCorrison J."/>
            <person name="Torralba M."/>
            <person name="Gillis M."/>
            <person name="Methe B."/>
            <person name="Sutton G."/>
            <person name="Nelson K.E."/>
        </authorList>
    </citation>
    <scope>NUCLEOTIDE SEQUENCE [LARGE SCALE GENOMIC DNA]</scope>
    <source>
        <strain evidence="8 9">F0468</strain>
    </source>
</reference>
<dbReference type="RefSeq" id="WP_008754362.1">
    <property type="nucleotide sequence ID" value="NZ_AJGH01000085.1"/>
</dbReference>
<comment type="caution">
    <text evidence="8">The sequence shown here is derived from an EMBL/GenBank/DDBJ whole genome shotgun (WGS) entry which is preliminary data.</text>
</comment>
<evidence type="ECO:0000256" key="2">
    <source>
        <dbReference type="ARBA" id="ARBA00022670"/>
    </source>
</evidence>
<dbReference type="InterPro" id="IPR029045">
    <property type="entry name" value="ClpP/crotonase-like_dom_sf"/>
</dbReference>
<dbReference type="MEROPS" id="S41.004"/>
<organism evidence="8 9">
    <name type="scientific">Lachnoanaerobaculum saburreum F0468</name>
    <dbReference type="NCBI Taxonomy" id="1095750"/>
    <lineage>
        <taxon>Bacteria</taxon>
        <taxon>Bacillati</taxon>
        <taxon>Bacillota</taxon>
        <taxon>Clostridia</taxon>
        <taxon>Lachnospirales</taxon>
        <taxon>Lachnospiraceae</taxon>
        <taxon>Lachnoanaerobaculum</taxon>
    </lineage>
</organism>
<sequence length="438" mass="48295">MFENHENDDLKEYIKERKDGKTATDAGYRIEERAKRRKGRLNGIVCFIAGMIVSFVLVYVGFVIALNNGGFTSGLAATNVSKLDYRKIEEKTSLLQSIIDKYFLFDEDMTKVEDGIYAGMMNGLDDPYTVYYTKEEYKALNEDTEGKYSGIGATVSQNPKSKIITIVNVFDNSPAKEGGLLAGDIIYKIDGEEVTGTDLDVLVKTKIRGVEGSSFTMTVIRGDDRKQIDLNLTRRSIEIQTVTSKMLNDGIGYVAVSQFDALTSAQFKSNIESLKSQGMKKLIVDLRGNPGGLLDQVVDMLDYILPEGLVLYTEDKNGNKEEYYAKNPDELKIPMAVLVNENSASASEVFTATFKDFKWGKVVGKTTFGKGIVQNVLPLGDGTAVKITTQHYYPPSGYDLHKVGIKPDVDVDLNDGAVIGSDSDNQLGKAVEILKSEE</sequence>